<protein>
    <submittedName>
        <fullName evidence="1">Uncharacterized protein</fullName>
    </submittedName>
</protein>
<keyword evidence="2" id="KW-1185">Reference proteome</keyword>
<organism evidence="1 2">
    <name type="scientific">Trifolium pratense</name>
    <name type="common">Red clover</name>
    <dbReference type="NCBI Taxonomy" id="57577"/>
    <lineage>
        <taxon>Eukaryota</taxon>
        <taxon>Viridiplantae</taxon>
        <taxon>Streptophyta</taxon>
        <taxon>Embryophyta</taxon>
        <taxon>Tracheophyta</taxon>
        <taxon>Spermatophyta</taxon>
        <taxon>Magnoliopsida</taxon>
        <taxon>eudicotyledons</taxon>
        <taxon>Gunneridae</taxon>
        <taxon>Pentapetalae</taxon>
        <taxon>rosids</taxon>
        <taxon>fabids</taxon>
        <taxon>Fabales</taxon>
        <taxon>Fabaceae</taxon>
        <taxon>Papilionoideae</taxon>
        <taxon>50 kb inversion clade</taxon>
        <taxon>NPAAA clade</taxon>
        <taxon>Hologalegina</taxon>
        <taxon>IRL clade</taxon>
        <taxon>Trifolieae</taxon>
        <taxon>Trifolium</taxon>
    </lineage>
</organism>
<dbReference type="Proteomes" id="UP001177021">
    <property type="component" value="Unassembled WGS sequence"/>
</dbReference>
<gene>
    <name evidence="1" type="ORF">MILVUS5_LOCUS22899</name>
</gene>
<sequence>MAYLSSGAFQIIHAFAFSKRQYRHSGSKALPDNLEMKPLWYSGLNHRISKYQLNLRTTAGVKKNEMVNKIVAKGIEEKPTSINDLQTKYDVFVSFRGEDIRHDFLSHLIKAFPGKQINAFVDEKLKRGDNISHSLVQAIEGSFMSLIILSENYASSRWCLKELEKIIECKENYGQIVIPVFYGVDPTDVRHQKKSYQNSFAKLEKRFDSSEVLIWRRALKISANLAGITSSSFQNDAELLEEIINLVLKTLSNHPIITKGLIGIGKPIAHLESLLRQESEKVRVIGIWGMGGIGKTTIAEMYFNQNCSEYDGCCFLAKVSEEFGRHGITFLKEKLFSKLLLEDVKINSPNWLSDYIERRIGRMKVLIVLDDVKEEGQLEMLFGTLDWFRSDSRIIVTTRDKQVLIANHEVDDIFEVGVLDSGEALELFNLNAFKQRHLEMDYYDISKRVVNYAKGIPLVLKVLAHLLCGKDKEVWESQLDKLKRLPIKKVYDVMRLSYDDLDRLEQKYFLDIACFFNGLGLKVDYMKLLLKDRESDNSVVVGLERLKDKALITISKDNVISMHEIIQEMGREVVRQVSSEDPSKHTRLWDPEEICGVFKNVKGTDALPAIRSISADLSAIRKLKLSSHVFAKMTNLKFLDFNGRYDQECFDLQGPQSFPTGLRYLHWIHYPLKSFPEKFSAENLVILDLSRGLVEKLWSGVQDLVNLKEVRLSNSVLLKELPDFSKATSLNVLLMEHCPRLESIHPSIFSLENLVQLDLSLCFSLATFTSNSHFSSLHYLNLGFCTKLSRFSANLENIIELDLTAIPINALPASIGFQSKLETLVLKLTEIESIPSSIKNLTRLRKLDIQRCKKLLALPELPSSLETLLVECISLKTVMFPSTAAEQFKENKKRVEFWNCLNLDERSLINIGFNMQINLMKFAYQHLLTLEHDSIESYVDYKDNYASYQAVYVYPGSSVPEWFEYKTTKNEMIVDLSSHLSPLLGFVFCFILVEDSLHCYGTELKITTIDAEGDGEKDGIIICMNRSCFYIESDHVCMIYDQQFSHYLTSIAKNQTRFKIKVTARRQAKTYREIPKLELKGFGISPVYNSTYHDLIHQMMRLI</sequence>
<name>A0ACB0KGY8_TRIPR</name>
<accession>A0ACB0KGY8</accession>
<dbReference type="EMBL" id="CASHSV030000206">
    <property type="protein sequence ID" value="CAJ2656075.1"/>
    <property type="molecule type" value="Genomic_DNA"/>
</dbReference>
<proteinExistence type="predicted"/>
<evidence type="ECO:0000313" key="1">
    <source>
        <dbReference type="EMBL" id="CAJ2656075.1"/>
    </source>
</evidence>
<evidence type="ECO:0000313" key="2">
    <source>
        <dbReference type="Proteomes" id="UP001177021"/>
    </source>
</evidence>
<reference evidence="1" key="1">
    <citation type="submission" date="2023-10" db="EMBL/GenBank/DDBJ databases">
        <authorList>
            <person name="Rodriguez Cubillos JULIANA M."/>
            <person name="De Vega J."/>
        </authorList>
    </citation>
    <scope>NUCLEOTIDE SEQUENCE</scope>
</reference>
<comment type="caution">
    <text evidence="1">The sequence shown here is derived from an EMBL/GenBank/DDBJ whole genome shotgun (WGS) entry which is preliminary data.</text>
</comment>